<sequence>MNKIDNSLVTPRIRRARIATFAGFMMIGAMLYIWSTGVSAFRHHMGLNGDLGDANFGMIAFGIGVGSAAGSFLVGLFLDRFGAKKVILATAIAYPLSIIPLGFTTDFNFALFFGVVLGLLRGATDTAFNTHGVQVERFYQRSIMTSFHAAYALGGFLLGMVGSLFAARFTESAAVPFAVLGGFTIVVGAAVGYFMLEKHEVVAHVEAMPAANAGVAKRSSNATILLMIGFGILLLGSMVGEGTVADWGQEYGRRVLGATASSAGIAVSVFTGAEFFARLFGDRFAAWVGPARMVLISSLVAIGGLLVTVVFHTHLAGLIGFAMFGLGLACIAPLMLSSAGRKDPANAGRNIGIVNCIGYSGMLLGPAALAYVVSTFGIDKLLYFPMLLMVSLALFGPALMRSTRTPKATVDSSPQLQKCL</sequence>
<feature type="transmembrane region" description="Helical" evidence="5">
    <location>
        <begin position="260"/>
        <end position="281"/>
    </location>
</feature>
<dbReference type="InterPro" id="IPR051788">
    <property type="entry name" value="MFS_Transporter"/>
</dbReference>
<dbReference type="CDD" id="cd17393">
    <property type="entry name" value="MFS_MosC_like"/>
    <property type="match status" value="1"/>
</dbReference>
<evidence type="ECO:0000256" key="2">
    <source>
        <dbReference type="ARBA" id="ARBA00022692"/>
    </source>
</evidence>
<feature type="transmembrane region" description="Helical" evidence="5">
    <location>
        <begin position="173"/>
        <end position="196"/>
    </location>
</feature>
<name>A0ABT9BYC7_9PSED</name>
<dbReference type="PANTHER" id="PTHR23514">
    <property type="entry name" value="BYPASS OF STOP CODON PROTEIN 6"/>
    <property type="match status" value="1"/>
</dbReference>
<dbReference type="RefSeq" id="WP_304554237.1">
    <property type="nucleotide sequence ID" value="NZ_JAUQOP010000013.1"/>
</dbReference>
<keyword evidence="4 5" id="KW-0472">Membrane</keyword>
<dbReference type="InterPro" id="IPR011701">
    <property type="entry name" value="MFS"/>
</dbReference>
<dbReference type="Proteomes" id="UP001228019">
    <property type="component" value="Unassembled WGS sequence"/>
</dbReference>
<feature type="transmembrane region" description="Helical" evidence="5">
    <location>
        <begin position="351"/>
        <end position="376"/>
    </location>
</feature>
<dbReference type="Pfam" id="PF07690">
    <property type="entry name" value="MFS_1"/>
    <property type="match status" value="1"/>
</dbReference>
<reference evidence="7 8" key="1">
    <citation type="submission" date="2023-07" db="EMBL/GenBank/DDBJ databases">
        <title>Identification of four novel Pseudomonas species associated with bacterial leaf spot of cucurbits.</title>
        <authorList>
            <person name="Fullem K.R."/>
        </authorList>
    </citation>
    <scope>NUCLEOTIDE SEQUENCE [LARGE SCALE GENOMIC DNA]</scope>
    <source>
        <strain evidence="7 8">K18</strain>
    </source>
</reference>
<feature type="transmembrane region" description="Helical" evidence="5">
    <location>
        <begin position="293"/>
        <end position="312"/>
    </location>
</feature>
<protein>
    <submittedName>
        <fullName evidence="7">MFS transporter</fullName>
    </submittedName>
</protein>
<feature type="transmembrane region" description="Helical" evidence="5">
    <location>
        <begin position="54"/>
        <end position="78"/>
    </location>
</feature>
<evidence type="ECO:0000256" key="3">
    <source>
        <dbReference type="ARBA" id="ARBA00022989"/>
    </source>
</evidence>
<organism evidence="7 8">
    <name type="scientific">Pseudomonas citrulli</name>
    <dbReference type="NCBI Taxonomy" id="3064347"/>
    <lineage>
        <taxon>Bacteria</taxon>
        <taxon>Pseudomonadati</taxon>
        <taxon>Pseudomonadota</taxon>
        <taxon>Gammaproteobacteria</taxon>
        <taxon>Pseudomonadales</taxon>
        <taxon>Pseudomonadaceae</taxon>
        <taxon>Pseudomonas</taxon>
    </lineage>
</organism>
<gene>
    <name evidence="7" type="ORF">Q6A48_11515</name>
</gene>
<evidence type="ECO:0000313" key="8">
    <source>
        <dbReference type="Proteomes" id="UP001228019"/>
    </source>
</evidence>
<feature type="transmembrane region" description="Helical" evidence="5">
    <location>
        <begin position="149"/>
        <end position="167"/>
    </location>
</feature>
<comment type="caution">
    <text evidence="7">The sequence shown here is derived from an EMBL/GenBank/DDBJ whole genome shotgun (WGS) entry which is preliminary data.</text>
</comment>
<dbReference type="EMBL" id="JAUQOP010000013">
    <property type="protein sequence ID" value="MDO7897512.1"/>
    <property type="molecule type" value="Genomic_DNA"/>
</dbReference>
<evidence type="ECO:0000256" key="4">
    <source>
        <dbReference type="ARBA" id="ARBA00023136"/>
    </source>
</evidence>
<dbReference type="InterPro" id="IPR036259">
    <property type="entry name" value="MFS_trans_sf"/>
</dbReference>
<comment type="subcellular location">
    <subcellularLocation>
        <location evidence="1">Membrane</location>
        <topology evidence="1">Multi-pass membrane protein</topology>
    </subcellularLocation>
</comment>
<evidence type="ECO:0000256" key="1">
    <source>
        <dbReference type="ARBA" id="ARBA00004141"/>
    </source>
</evidence>
<proteinExistence type="predicted"/>
<keyword evidence="8" id="KW-1185">Reference proteome</keyword>
<dbReference type="Gene3D" id="1.20.1250.20">
    <property type="entry name" value="MFS general substrate transporter like domains"/>
    <property type="match status" value="2"/>
</dbReference>
<evidence type="ECO:0000313" key="7">
    <source>
        <dbReference type="EMBL" id="MDO7897512.1"/>
    </source>
</evidence>
<keyword evidence="3 5" id="KW-1133">Transmembrane helix</keyword>
<feature type="transmembrane region" description="Helical" evidence="5">
    <location>
        <begin position="85"/>
        <end position="103"/>
    </location>
</feature>
<feature type="transmembrane region" description="Helical" evidence="5">
    <location>
        <begin position="16"/>
        <end position="34"/>
    </location>
</feature>
<dbReference type="PANTHER" id="PTHR23514:SF13">
    <property type="entry name" value="INNER MEMBRANE PROTEIN YBJJ"/>
    <property type="match status" value="1"/>
</dbReference>
<feature type="transmembrane region" description="Helical" evidence="5">
    <location>
        <begin position="318"/>
        <end position="339"/>
    </location>
</feature>
<dbReference type="SUPFAM" id="SSF103473">
    <property type="entry name" value="MFS general substrate transporter"/>
    <property type="match status" value="1"/>
</dbReference>
<accession>A0ABT9BYC7</accession>
<feature type="transmembrane region" description="Helical" evidence="5">
    <location>
        <begin position="222"/>
        <end position="240"/>
    </location>
</feature>
<dbReference type="InterPro" id="IPR020846">
    <property type="entry name" value="MFS_dom"/>
</dbReference>
<feature type="transmembrane region" description="Helical" evidence="5">
    <location>
        <begin position="382"/>
        <end position="400"/>
    </location>
</feature>
<feature type="transmembrane region" description="Helical" evidence="5">
    <location>
        <begin position="109"/>
        <end position="128"/>
    </location>
</feature>
<evidence type="ECO:0000256" key="5">
    <source>
        <dbReference type="SAM" id="Phobius"/>
    </source>
</evidence>
<evidence type="ECO:0000259" key="6">
    <source>
        <dbReference type="PROSITE" id="PS50850"/>
    </source>
</evidence>
<feature type="domain" description="Major facilitator superfamily (MFS) profile" evidence="6">
    <location>
        <begin position="1"/>
        <end position="404"/>
    </location>
</feature>
<keyword evidence="2 5" id="KW-0812">Transmembrane</keyword>
<dbReference type="PROSITE" id="PS50850">
    <property type="entry name" value="MFS"/>
    <property type="match status" value="1"/>
</dbReference>